<accession>A0A1I7WE27</accession>
<feature type="region of interest" description="Disordered" evidence="1">
    <location>
        <begin position="22"/>
        <end position="64"/>
    </location>
</feature>
<organism evidence="2 3">
    <name type="scientific">Heterorhabditis bacteriophora</name>
    <name type="common">Entomopathogenic nematode worm</name>
    <dbReference type="NCBI Taxonomy" id="37862"/>
    <lineage>
        <taxon>Eukaryota</taxon>
        <taxon>Metazoa</taxon>
        <taxon>Ecdysozoa</taxon>
        <taxon>Nematoda</taxon>
        <taxon>Chromadorea</taxon>
        <taxon>Rhabditida</taxon>
        <taxon>Rhabditina</taxon>
        <taxon>Rhabditomorpha</taxon>
        <taxon>Strongyloidea</taxon>
        <taxon>Heterorhabditidae</taxon>
        <taxon>Heterorhabditis</taxon>
    </lineage>
</organism>
<sequence length="118" mass="13328">MKSPREGACGCVVEHRSEPVHVARPPVDNTDQEGLTEGRTIVHNERTRSATPRGRAAQEPDQGHGCLSKLKQEQCMDILLTLLKHGPSIRYLVTMLCLYYLFGYKPRPYVKSLIYGFD</sequence>
<keyword evidence="2" id="KW-1185">Reference proteome</keyword>
<name>A0A1I7WE27_HETBA</name>
<evidence type="ECO:0000313" key="2">
    <source>
        <dbReference type="Proteomes" id="UP000095283"/>
    </source>
</evidence>
<dbReference type="AlphaFoldDB" id="A0A1I7WE27"/>
<dbReference type="WBParaSite" id="Hba_03212">
    <property type="protein sequence ID" value="Hba_03212"/>
    <property type="gene ID" value="Hba_03212"/>
</dbReference>
<evidence type="ECO:0000256" key="1">
    <source>
        <dbReference type="SAM" id="MobiDB-lite"/>
    </source>
</evidence>
<evidence type="ECO:0000313" key="3">
    <source>
        <dbReference type="WBParaSite" id="Hba_03212"/>
    </source>
</evidence>
<protein>
    <submittedName>
        <fullName evidence="3">RICTOR_N domain-containing protein</fullName>
    </submittedName>
</protein>
<proteinExistence type="predicted"/>
<reference evidence="3" key="1">
    <citation type="submission" date="2016-11" db="UniProtKB">
        <authorList>
            <consortium name="WormBaseParasite"/>
        </authorList>
    </citation>
    <scope>IDENTIFICATION</scope>
</reference>
<dbReference type="Proteomes" id="UP000095283">
    <property type="component" value="Unplaced"/>
</dbReference>